<dbReference type="InterPro" id="IPR013087">
    <property type="entry name" value="Znf_C2H2_type"/>
</dbReference>
<dbReference type="EMBL" id="LJIJ01006293">
    <property type="protein sequence ID" value="ODM87050.1"/>
    <property type="molecule type" value="Genomic_DNA"/>
</dbReference>
<dbReference type="PANTHER" id="PTHR46179:SF13">
    <property type="entry name" value="C2H2-TYPE DOMAIN-CONTAINING PROTEIN"/>
    <property type="match status" value="1"/>
</dbReference>
<protein>
    <submittedName>
        <fullName evidence="11">Putative zinc finger protein</fullName>
    </submittedName>
</protein>
<comment type="subcellular location">
    <subcellularLocation>
        <location evidence="1">Nucleus</location>
    </subcellularLocation>
</comment>
<dbReference type="Gene3D" id="3.30.160.60">
    <property type="entry name" value="Classic Zinc Finger"/>
    <property type="match status" value="3"/>
</dbReference>
<keyword evidence="12" id="KW-1185">Reference proteome</keyword>
<dbReference type="PROSITE" id="PS00028">
    <property type="entry name" value="ZINC_FINGER_C2H2_1"/>
    <property type="match status" value="5"/>
</dbReference>
<dbReference type="GO" id="GO:0008270">
    <property type="term" value="F:zinc ion binding"/>
    <property type="evidence" value="ECO:0007669"/>
    <property type="project" value="UniProtKB-KW"/>
</dbReference>
<evidence type="ECO:0000256" key="1">
    <source>
        <dbReference type="ARBA" id="ARBA00004123"/>
    </source>
</evidence>
<evidence type="ECO:0000256" key="2">
    <source>
        <dbReference type="ARBA" id="ARBA00022723"/>
    </source>
</evidence>
<evidence type="ECO:0000256" key="6">
    <source>
        <dbReference type="ARBA" id="ARBA00023015"/>
    </source>
</evidence>
<evidence type="ECO:0000256" key="5">
    <source>
        <dbReference type="ARBA" id="ARBA00022833"/>
    </source>
</evidence>
<dbReference type="Pfam" id="PF13912">
    <property type="entry name" value="zf-C2H2_6"/>
    <property type="match status" value="1"/>
</dbReference>
<dbReference type="PROSITE" id="PS50157">
    <property type="entry name" value="ZINC_FINGER_C2H2_2"/>
    <property type="match status" value="4"/>
</dbReference>
<gene>
    <name evidence="11" type="ORF">Ocin01_19633</name>
</gene>
<dbReference type="InterPro" id="IPR051061">
    <property type="entry name" value="Zinc_finger_trans_reg"/>
</dbReference>
<evidence type="ECO:0000256" key="9">
    <source>
        <dbReference type="PROSITE-ProRule" id="PRU00042"/>
    </source>
</evidence>
<comment type="caution">
    <text evidence="11">The sequence shown here is derived from an EMBL/GenBank/DDBJ whole genome shotgun (WGS) entry which is preliminary data.</text>
</comment>
<evidence type="ECO:0000256" key="7">
    <source>
        <dbReference type="ARBA" id="ARBA00023163"/>
    </source>
</evidence>
<keyword evidence="3" id="KW-0677">Repeat</keyword>
<reference evidence="11 12" key="1">
    <citation type="journal article" date="2016" name="Genome Biol. Evol.">
        <title>Gene Family Evolution Reflects Adaptation to Soil Environmental Stressors in the Genome of the Collembolan Orchesella cincta.</title>
        <authorList>
            <person name="Faddeeva-Vakhrusheva A."/>
            <person name="Derks M.F."/>
            <person name="Anvar S.Y."/>
            <person name="Agamennone V."/>
            <person name="Suring W."/>
            <person name="Smit S."/>
            <person name="van Straalen N.M."/>
            <person name="Roelofs D."/>
        </authorList>
    </citation>
    <scope>NUCLEOTIDE SEQUENCE [LARGE SCALE GENOMIC DNA]</scope>
    <source>
        <tissue evidence="11">Mixed pool</tissue>
    </source>
</reference>
<keyword evidence="7" id="KW-0804">Transcription</keyword>
<keyword evidence="6" id="KW-0805">Transcription regulation</keyword>
<dbReference type="SUPFAM" id="SSF57667">
    <property type="entry name" value="beta-beta-alpha zinc fingers"/>
    <property type="match status" value="2"/>
</dbReference>
<dbReference type="AlphaFoldDB" id="A0A1D2M258"/>
<dbReference type="FunFam" id="3.30.160.60:FF:000624">
    <property type="entry name" value="zinc finger protein 697"/>
    <property type="match status" value="1"/>
</dbReference>
<dbReference type="GO" id="GO:0006357">
    <property type="term" value="P:regulation of transcription by RNA polymerase II"/>
    <property type="evidence" value="ECO:0007669"/>
    <property type="project" value="TreeGrafter"/>
</dbReference>
<evidence type="ECO:0000256" key="4">
    <source>
        <dbReference type="ARBA" id="ARBA00022771"/>
    </source>
</evidence>
<feature type="domain" description="C2H2-type" evidence="10">
    <location>
        <begin position="23"/>
        <end position="50"/>
    </location>
</feature>
<dbReference type="OMA" id="GRPFANQ"/>
<feature type="domain" description="C2H2-type" evidence="10">
    <location>
        <begin position="153"/>
        <end position="181"/>
    </location>
</feature>
<dbReference type="SMART" id="SM00355">
    <property type="entry name" value="ZnF_C2H2"/>
    <property type="match status" value="6"/>
</dbReference>
<keyword evidence="8" id="KW-0539">Nucleus</keyword>
<accession>A0A1D2M258</accession>
<sequence length="223" mass="25439">MFCGQWFLNKHIDMVHKGMDLSVICDMCGKVLKTRMGLLAHLKTHAAEKRHGCHLCPKRFQDKGTLRKHLIREHGKAKGEEFTPGEGVVFKFVCMFPSCDAKFVTDIELQSHVGENHSPVGNNECMCTLCGRPFANQARLTRHHLKHSGEKPHACTVCSRSFQYRTSLKEHLQAVHSIGKEQECFPCDQPNCEGKYKIRKHLLRHLREFHGLTLGKATNLNIK</sequence>
<feature type="domain" description="C2H2-type" evidence="10">
    <location>
        <begin position="51"/>
        <end position="79"/>
    </location>
</feature>
<evidence type="ECO:0000313" key="12">
    <source>
        <dbReference type="Proteomes" id="UP000094527"/>
    </source>
</evidence>
<keyword evidence="2" id="KW-0479">Metal-binding</keyword>
<evidence type="ECO:0000256" key="8">
    <source>
        <dbReference type="ARBA" id="ARBA00023242"/>
    </source>
</evidence>
<dbReference type="Proteomes" id="UP000094527">
    <property type="component" value="Unassembled WGS sequence"/>
</dbReference>
<dbReference type="OrthoDB" id="6077919at2759"/>
<keyword evidence="4 9" id="KW-0863">Zinc-finger</keyword>
<evidence type="ECO:0000259" key="10">
    <source>
        <dbReference type="PROSITE" id="PS50157"/>
    </source>
</evidence>
<organism evidence="11 12">
    <name type="scientific">Orchesella cincta</name>
    <name type="common">Springtail</name>
    <name type="synonym">Podura cincta</name>
    <dbReference type="NCBI Taxonomy" id="48709"/>
    <lineage>
        <taxon>Eukaryota</taxon>
        <taxon>Metazoa</taxon>
        <taxon>Ecdysozoa</taxon>
        <taxon>Arthropoda</taxon>
        <taxon>Hexapoda</taxon>
        <taxon>Collembola</taxon>
        <taxon>Entomobryomorpha</taxon>
        <taxon>Entomobryoidea</taxon>
        <taxon>Orchesellidae</taxon>
        <taxon>Orchesellinae</taxon>
        <taxon>Orchesella</taxon>
    </lineage>
</organism>
<keyword evidence="5" id="KW-0862">Zinc</keyword>
<evidence type="ECO:0000313" key="11">
    <source>
        <dbReference type="EMBL" id="ODM87050.1"/>
    </source>
</evidence>
<dbReference type="Pfam" id="PF00096">
    <property type="entry name" value="zf-C2H2"/>
    <property type="match status" value="3"/>
</dbReference>
<evidence type="ECO:0000256" key="3">
    <source>
        <dbReference type="ARBA" id="ARBA00022737"/>
    </source>
</evidence>
<dbReference type="InterPro" id="IPR036236">
    <property type="entry name" value="Znf_C2H2_sf"/>
</dbReference>
<dbReference type="GO" id="GO:0005634">
    <property type="term" value="C:nucleus"/>
    <property type="evidence" value="ECO:0007669"/>
    <property type="project" value="UniProtKB-SubCell"/>
</dbReference>
<proteinExistence type="predicted"/>
<feature type="domain" description="C2H2-type" evidence="10">
    <location>
        <begin position="125"/>
        <end position="152"/>
    </location>
</feature>
<dbReference type="STRING" id="48709.A0A1D2M258"/>
<name>A0A1D2M258_ORCCI</name>
<dbReference type="PANTHER" id="PTHR46179">
    <property type="entry name" value="ZINC FINGER PROTEIN"/>
    <property type="match status" value="1"/>
</dbReference>